<evidence type="ECO:0000313" key="3">
    <source>
        <dbReference type="Proteomes" id="UP001501624"/>
    </source>
</evidence>
<sequence>MAGSGGDRAVGWAGESAGGHGAGRDAAAADGGAVVRLGWGLCEEGGVTVRLEWRDPVVIARSAGPVSRQVGTAQAGTAPRRMGERS</sequence>
<evidence type="ECO:0000313" key="2">
    <source>
        <dbReference type="EMBL" id="GAA3845013.1"/>
    </source>
</evidence>
<organism evidence="2 3">
    <name type="scientific">Amycolatopsis tucumanensis</name>
    <dbReference type="NCBI Taxonomy" id="401106"/>
    <lineage>
        <taxon>Bacteria</taxon>
        <taxon>Bacillati</taxon>
        <taxon>Actinomycetota</taxon>
        <taxon>Actinomycetes</taxon>
        <taxon>Pseudonocardiales</taxon>
        <taxon>Pseudonocardiaceae</taxon>
        <taxon>Amycolatopsis</taxon>
    </lineage>
</organism>
<feature type="region of interest" description="Disordered" evidence="1">
    <location>
        <begin position="1"/>
        <end position="27"/>
    </location>
</feature>
<name>A0ABP7JI15_9PSEU</name>
<evidence type="ECO:0000256" key="1">
    <source>
        <dbReference type="SAM" id="MobiDB-lite"/>
    </source>
</evidence>
<gene>
    <name evidence="2" type="ORF">GCM10022380_74020</name>
</gene>
<dbReference type="Proteomes" id="UP001501624">
    <property type="component" value="Unassembled WGS sequence"/>
</dbReference>
<keyword evidence="3" id="KW-1185">Reference proteome</keyword>
<protein>
    <submittedName>
        <fullName evidence="2">Uncharacterized protein</fullName>
    </submittedName>
</protein>
<accession>A0ABP7JI15</accession>
<reference evidence="3" key="1">
    <citation type="journal article" date="2019" name="Int. J. Syst. Evol. Microbiol.">
        <title>The Global Catalogue of Microorganisms (GCM) 10K type strain sequencing project: providing services to taxonomists for standard genome sequencing and annotation.</title>
        <authorList>
            <consortium name="The Broad Institute Genomics Platform"/>
            <consortium name="The Broad Institute Genome Sequencing Center for Infectious Disease"/>
            <person name="Wu L."/>
            <person name="Ma J."/>
        </authorList>
    </citation>
    <scope>NUCLEOTIDE SEQUENCE [LARGE SCALE GENOMIC DNA]</scope>
    <source>
        <strain evidence="3">JCM 17017</strain>
    </source>
</reference>
<feature type="region of interest" description="Disordered" evidence="1">
    <location>
        <begin position="64"/>
        <end position="86"/>
    </location>
</feature>
<proteinExistence type="predicted"/>
<comment type="caution">
    <text evidence="2">The sequence shown here is derived from an EMBL/GenBank/DDBJ whole genome shotgun (WGS) entry which is preliminary data.</text>
</comment>
<dbReference type="EMBL" id="BAABCM010000014">
    <property type="protein sequence ID" value="GAA3845013.1"/>
    <property type="molecule type" value="Genomic_DNA"/>
</dbReference>